<feature type="compositionally biased region" description="Basic and acidic residues" evidence="1">
    <location>
        <begin position="584"/>
        <end position="593"/>
    </location>
</feature>
<feature type="compositionally biased region" description="Pro residues" evidence="1">
    <location>
        <begin position="336"/>
        <end position="345"/>
    </location>
</feature>
<feature type="region of interest" description="Disordered" evidence="1">
    <location>
        <begin position="701"/>
        <end position="723"/>
    </location>
</feature>
<feature type="compositionally biased region" description="Low complexity" evidence="1">
    <location>
        <begin position="391"/>
        <end position="401"/>
    </location>
</feature>
<dbReference type="GO" id="GO:0051087">
    <property type="term" value="F:protein-folding chaperone binding"/>
    <property type="evidence" value="ECO:0007669"/>
    <property type="project" value="InterPro"/>
</dbReference>
<accession>A0A8F3AFR8</accession>
<feature type="compositionally biased region" description="Basic and acidic residues" evidence="1">
    <location>
        <begin position="556"/>
        <end position="575"/>
    </location>
</feature>
<dbReference type="Gene3D" id="1.20.58.120">
    <property type="entry name" value="BAG domain"/>
    <property type="match status" value="1"/>
</dbReference>
<dbReference type="SMART" id="SM00264">
    <property type="entry name" value="BAG"/>
    <property type="match status" value="1"/>
</dbReference>
<feature type="compositionally biased region" description="Low complexity" evidence="1">
    <location>
        <begin position="40"/>
        <end position="67"/>
    </location>
</feature>
<dbReference type="Pfam" id="PF02179">
    <property type="entry name" value="BAG"/>
    <property type="match status" value="1"/>
</dbReference>
<feature type="compositionally biased region" description="Low complexity" evidence="1">
    <location>
        <begin position="433"/>
        <end position="452"/>
    </location>
</feature>
<organism evidence="3">
    <name type="scientific">Candidozyma auris</name>
    <name type="common">Yeast</name>
    <name type="synonym">Candida auris</name>
    <dbReference type="NCBI Taxonomy" id="498019"/>
    <lineage>
        <taxon>Eukaryota</taxon>
        <taxon>Fungi</taxon>
        <taxon>Dikarya</taxon>
        <taxon>Ascomycota</taxon>
        <taxon>Saccharomycotina</taxon>
        <taxon>Pichiomycetes</taxon>
        <taxon>Metschnikowiaceae</taxon>
        <taxon>Candidozyma</taxon>
    </lineage>
</organism>
<feature type="domain" description="BAG" evidence="2">
    <location>
        <begin position="723"/>
        <end position="808"/>
    </location>
</feature>
<gene>
    <name evidence="3" type="ORF">CA7LBN_000478</name>
</gene>
<feature type="compositionally biased region" description="Basic and acidic residues" evidence="1">
    <location>
        <begin position="349"/>
        <end position="359"/>
    </location>
</feature>
<dbReference type="InterPro" id="IPR036533">
    <property type="entry name" value="BAG_dom_sf"/>
</dbReference>
<feature type="region of interest" description="Disordered" evidence="1">
    <location>
        <begin position="1"/>
        <end position="462"/>
    </location>
</feature>
<evidence type="ECO:0000256" key="1">
    <source>
        <dbReference type="SAM" id="MobiDB-lite"/>
    </source>
</evidence>
<feature type="compositionally biased region" description="Low complexity" evidence="1">
    <location>
        <begin position="487"/>
        <end position="504"/>
    </location>
</feature>
<feature type="compositionally biased region" description="Basic and acidic residues" evidence="1">
    <location>
        <begin position="238"/>
        <end position="248"/>
    </location>
</feature>
<dbReference type="EMBL" id="CP076749">
    <property type="protein sequence ID" value="QWW21732.1"/>
    <property type="molecule type" value="Genomic_DNA"/>
</dbReference>
<evidence type="ECO:0000259" key="2">
    <source>
        <dbReference type="PROSITE" id="PS51035"/>
    </source>
</evidence>
<feature type="compositionally biased region" description="Basic and acidic residues" evidence="1">
    <location>
        <begin position="85"/>
        <end position="107"/>
    </location>
</feature>
<name>A0A8F3AFR8_CANAR</name>
<feature type="compositionally biased region" description="Basic and acidic residues" evidence="1">
    <location>
        <begin position="369"/>
        <end position="390"/>
    </location>
</feature>
<evidence type="ECO:0000313" key="3">
    <source>
        <dbReference type="EMBL" id="QWW21732.1"/>
    </source>
</evidence>
<dbReference type="SUPFAM" id="SSF63491">
    <property type="entry name" value="BAG domain"/>
    <property type="match status" value="1"/>
</dbReference>
<proteinExistence type="predicted"/>
<dbReference type="Proteomes" id="UP000825438">
    <property type="component" value="Chromosome I"/>
</dbReference>
<feature type="compositionally biased region" description="Basic and acidic residues" evidence="1">
    <location>
        <begin position="1"/>
        <end position="39"/>
    </location>
</feature>
<feature type="compositionally biased region" description="Basic residues" evidence="1">
    <location>
        <begin position="708"/>
        <end position="719"/>
    </location>
</feature>
<dbReference type="PROSITE" id="PS51035">
    <property type="entry name" value="BAG"/>
    <property type="match status" value="1"/>
</dbReference>
<feature type="region of interest" description="Disordered" evidence="1">
    <location>
        <begin position="475"/>
        <end position="613"/>
    </location>
</feature>
<feature type="compositionally biased region" description="Basic and acidic residues" evidence="1">
    <location>
        <begin position="280"/>
        <end position="296"/>
    </location>
</feature>
<feature type="compositionally biased region" description="Basic residues" evidence="1">
    <location>
        <begin position="531"/>
        <end position="542"/>
    </location>
</feature>
<feature type="compositionally biased region" description="Polar residues" evidence="1">
    <location>
        <begin position="475"/>
        <end position="486"/>
    </location>
</feature>
<protein>
    <recommendedName>
        <fullName evidence="2">BAG domain-containing protein</fullName>
    </recommendedName>
</protein>
<reference evidence="3" key="1">
    <citation type="submission" date="2021-06" db="EMBL/GenBank/DDBJ databases">
        <title>Candida auris outbreak in lebanese hospital.</title>
        <authorList>
            <person name="Finianos M."/>
        </authorList>
    </citation>
    <scope>NUCLEOTIDE SEQUENCE</scope>
    <source>
        <strain evidence="3">CA7LBN</strain>
    </source>
</reference>
<sequence length="811" mass="89934">MSDSEGKKVNEFLDTLDKFSQERLKEEQKRKWQLERDIDQLSQSDKSRSSSPSSSKRPSLSSRASSAGKDIKEIVFNRTASARTKFQEKWRNKGPELPPRPESRALDSGESSDEEAPQLPSRPGKLSSDRPQGRRNQGIDLPVRRSKSPEAPPSLPKRPPAREEDEEFDIPSSFGLAKPVARKTPPAKPTSKPKLAADTPEIEKPKSKPEFMTPKGTFTAMESKIRDKGVGEAVNRLKKFEKEEEDPKLNASKPTKPEKPSKPLVAPKPGPSAQLSKAEIGNDSKEKNLSKPEAPKPRAASTKASPAVSNTSTPRPSIPTPPTSASKQLASKAAPIKPPIKPPKPTIEAYKDKDSEELKNQISRLSPTKPKEAPTKPAKKDFDNEQKELLKSQLSKLSQKKTPPAKPSPLKIKPSIDKPSGDDPEAISALHSLKPAKPAALKAPPKPEALQKFSTIRDRDDSKVALSVKNSFQAELSGVLRSSTEPSLGRSQFSSGSSSSLTETSKAEPPKASIRRVQTEPSADKIEHVTKSRAKGPRRRLPKSFNEKASSQVKIQPKEIIKESEAELKDGKDTSDGASSNEASFKETSEKPAKVPPKKPAKKPPPIKAKKPDILVKPRNLASYKATLGSTVKSLLNDLQKYIPQDQTDTWHAYFKEITSTTKEELFNDITNLKVTPATTAALFTTFVSVLLASKLLVPSKEPQKSEKKPKKKKKKQSKAQKANSEIQAILDEVEETFVPQIDQYIERYKELSDEKKENTYNYIQEMLLKKLMKLDGVDVANNNVLRENRKKVIRFIQEHQSRLDKFKKDN</sequence>
<dbReference type="InterPro" id="IPR003103">
    <property type="entry name" value="BAG_domain"/>
</dbReference>
<dbReference type="AlphaFoldDB" id="A0A8F3AFR8"/>